<dbReference type="EMBL" id="JBHLXG010000027">
    <property type="protein sequence ID" value="MFC0228865.1"/>
    <property type="molecule type" value="Genomic_DNA"/>
</dbReference>
<comment type="caution">
    <text evidence="1">The sequence shown here is derived from an EMBL/GenBank/DDBJ whole genome shotgun (WGS) entry which is preliminary data.</text>
</comment>
<dbReference type="Pfam" id="PF20116">
    <property type="entry name" value="DUF6506"/>
    <property type="match status" value="1"/>
</dbReference>
<evidence type="ECO:0000313" key="1">
    <source>
        <dbReference type="EMBL" id="MFC0228865.1"/>
    </source>
</evidence>
<gene>
    <name evidence="1" type="ORF">ACFFJ3_20615</name>
</gene>
<dbReference type="InterPro" id="IPR045441">
    <property type="entry name" value="DUF6506"/>
</dbReference>
<protein>
    <submittedName>
        <fullName evidence="1">DUF6506 family protein</fullName>
    </submittedName>
</protein>
<organism evidence="1 2">
    <name type="scientific">Serratia aquatilis</name>
    <dbReference type="NCBI Taxonomy" id="1737515"/>
    <lineage>
        <taxon>Bacteria</taxon>
        <taxon>Pseudomonadati</taxon>
        <taxon>Pseudomonadota</taxon>
        <taxon>Gammaproteobacteria</taxon>
        <taxon>Enterobacterales</taxon>
        <taxon>Yersiniaceae</taxon>
        <taxon>Serratia</taxon>
    </lineage>
</organism>
<keyword evidence="2" id="KW-1185">Reference proteome</keyword>
<dbReference type="RefSeq" id="WP_380679003.1">
    <property type="nucleotide sequence ID" value="NZ_CP173186.1"/>
</dbReference>
<proteinExistence type="predicted"/>
<name>A0ABV6EIP0_9GAMM</name>
<sequence length="110" mass="11926">MSDILKAAFIFVAPNVIPETHYAWVVTEKVHVKMIAVRDYQQAKELLNSLYDEGIQAIELCAGFGHLGVAQVAEGAAGRMSVGVVRFDHHPGLGNISGDKLFMPCSDNAK</sequence>
<accession>A0ABV6EIP0</accession>
<dbReference type="Proteomes" id="UP001589792">
    <property type="component" value="Unassembled WGS sequence"/>
</dbReference>
<reference evidence="1 2" key="1">
    <citation type="submission" date="2024-09" db="EMBL/GenBank/DDBJ databases">
        <authorList>
            <person name="Sun Q."/>
            <person name="Mori K."/>
        </authorList>
    </citation>
    <scope>NUCLEOTIDE SEQUENCE [LARGE SCALE GENOMIC DNA]</scope>
    <source>
        <strain evidence="1 2">CCM 8626</strain>
    </source>
</reference>
<evidence type="ECO:0000313" key="2">
    <source>
        <dbReference type="Proteomes" id="UP001589792"/>
    </source>
</evidence>